<reference evidence="3" key="1">
    <citation type="submission" date="2016-04" db="EMBL/GenBank/DDBJ databases">
        <authorList>
            <person name="Nguyen H.D."/>
            <person name="Samba Siva P."/>
            <person name="Cullis J."/>
            <person name="Levesque C.A."/>
            <person name="Hambleton S."/>
        </authorList>
    </citation>
    <scope>NUCLEOTIDE SEQUENCE</scope>
    <source>
        <strain evidence="3">DAOMC 236426</strain>
    </source>
</reference>
<evidence type="ECO:0000256" key="2">
    <source>
        <dbReference type="SAM" id="Phobius"/>
    </source>
</evidence>
<reference evidence="3" key="2">
    <citation type="journal article" date="2019" name="IMA Fungus">
        <title>Genome sequencing and comparison of five Tilletia species to identify candidate genes for the detection of regulated species infecting wheat.</title>
        <authorList>
            <person name="Nguyen H.D.T."/>
            <person name="Sultana T."/>
            <person name="Kesanakurti P."/>
            <person name="Hambleton S."/>
        </authorList>
    </citation>
    <scope>NUCLEOTIDE SEQUENCE</scope>
    <source>
        <strain evidence="3">DAOMC 236426</strain>
    </source>
</reference>
<evidence type="ECO:0000313" key="3">
    <source>
        <dbReference type="EMBL" id="KAE8247342.1"/>
    </source>
</evidence>
<feature type="compositionally biased region" description="Acidic residues" evidence="1">
    <location>
        <begin position="276"/>
        <end position="290"/>
    </location>
</feature>
<feature type="region of interest" description="Disordered" evidence="1">
    <location>
        <begin position="213"/>
        <end position="240"/>
    </location>
</feature>
<feature type="region of interest" description="Disordered" evidence="1">
    <location>
        <begin position="482"/>
        <end position="563"/>
    </location>
</feature>
<keyword evidence="2" id="KW-1133">Transmembrane helix</keyword>
<evidence type="ECO:0000256" key="1">
    <source>
        <dbReference type="SAM" id="MobiDB-lite"/>
    </source>
</evidence>
<keyword evidence="4" id="KW-1185">Reference proteome</keyword>
<comment type="caution">
    <text evidence="3">The sequence shown here is derived from an EMBL/GenBank/DDBJ whole genome shotgun (WGS) entry which is preliminary data.</text>
</comment>
<dbReference type="Proteomes" id="UP000077684">
    <property type="component" value="Unassembled WGS sequence"/>
</dbReference>
<evidence type="ECO:0000313" key="4">
    <source>
        <dbReference type="Proteomes" id="UP000077684"/>
    </source>
</evidence>
<feature type="compositionally biased region" description="Acidic residues" evidence="1">
    <location>
        <begin position="547"/>
        <end position="556"/>
    </location>
</feature>
<organism evidence="3 4">
    <name type="scientific">Tilletia controversa</name>
    <name type="common">dwarf bunt fungus</name>
    <dbReference type="NCBI Taxonomy" id="13291"/>
    <lineage>
        <taxon>Eukaryota</taxon>
        <taxon>Fungi</taxon>
        <taxon>Dikarya</taxon>
        <taxon>Basidiomycota</taxon>
        <taxon>Ustilaginomycotina</taxon>
        <taxon>Exobasidiomycetes</taxon>
        <taxon>Tilletiales</taxon>
        <taxon>Tilletiaceae</taxon>
        <taxon>Tilletia</taxon>
    </lineage>
</organism>
<proteinExistence type="predicted"/>
<dbReference type="PANTHER" id="PTHR38694">
    <property type="entry name" value="CONSERVED EXPRESSED PROTEIN"/>
    <property type="match status" value="1"/>
</dbReference>
<dbReference type="EMBL" id="LWDE02000480">
    <property type="protein sequence ID" value="KAE8247342.1"/>
    <property type="molecule type" value="Genomic_DNA"/>
</dbReference>
<keyword evidence="2" id="KW-0472">Membrane</keyword>
<feature type="compositionally biased region" description="Polar residues" evidence="1">
    <location>
        <begin position="31"/>
        <end position="45"/>
    </location>
</feature>
<accession>A0A8X7MTD5</accession>
<name>A0A8X7MTD5_9BASI</name>
<dbReference type="Pfam" id="PF11696">
    <property type="entry name" value="DUF3292"/>
    <property type="match status" value="2"/>
</dbReference>
<gene>
    <name evidence="3" type="ORF">A4X06_0g4527</name>
</gene>
<feature type="compositionally biased region" description="Basic and acidic residues" evidence="1">
    <location>
        <begin position="516"/>
        <end position="546"/>
    </location>
</feature>
<feature type="region of interest" description="Disordered" evidence="1">
    <location>
        <begin position="1"/>
        <end position="63"/>
    </location>
</feature>
<dbReference type="PANTHER" id="PTHR38694:SF1">
    <property type="entry name" value="PEROXIN DOMAIN-CONTAINING PROTEIN"/>
    <property type="match status" value="1"/>
</dbReference>
<feature type="transmembrane region" description="Helical" evidence="2">
    <location>
        <begin position="166"/>
        <end position="193"/>
    </location>
</feature>
<protein>
    <submittedName>
        <fullName evidence="3">Uncharacterized protein</fullName>
    </submittedName>
</protein>
<sequence length="779" mass="84230">MTDATKLQSEMHDGAGQQQQASLPARLLGDASTQADQQAAGTTSAHGPPQIAQGDDERPMDKDTQDLGWAVYEQDVAQPLLSGMQNSTLWLLERRFNKQAFKVKRVDKSHLIGGGLDCNTADEHEFSPDRLRANLERFYTTVILALAGFFQHLARLRSWNEVRRSAFFAVLYALAWAFNKSLVFLVLLSILLITSPRSRRILFPPAPLAAISPTTGKAKVPEAEHLGSTQSLTGAKETYHGQAAEREAANFVSSLSTLAVSTAIGSEGTNGGDHSDAEDDDEEEGDDVDEPGTPSKKKNKKEKKATAGAGGALEDAALPDPTSIAKKPGTGGGKGGLDPSHSGGTDATAAPVDKAVWDKAGPVLRILEDVCDTFERFGNAMSPTPPFGQHVARLRLAGVLAPFALGASVLTPDIVYRSTTFLLGFLFFGQPVLDLLKPEPILAWLDEHVPYWRKYLELRHTILRGVPTNAQLTVTLLRIGEANKSPLPPPPLPIAEAQKKGKQPKPQAHEGQQMADHPDLPPEYRDEMREQAAEKQNEDQLKKANDDAEDDDEKEGDGEKKKEKKSSKILGFFKFGAKSATNSALGVNRAEATLLGSEHAKARLGVVEKDLTEQAVGDGPVAFKARYRGQKGLLIISTSSTTPCVSFEPRQPAVARAAMAAVEQIKAKEEEAAQSAGGEAEDEGGSSTAKRAWVETAERTRVPPLFSLQIEDIAEITKRGGLGWKAKLLVSWAMESDIADGLEIVTKTGEKYTITAIPRRDEVFNRLIALSPNTNWELA</sequence>
<keyword evidence="2" id="KW-0812">Transmembrane</keyword>
<feature type="region of interest" description="Disordered" evidence="1">
    <location>
        <begin position="264"/>
        <end position="348"/>
    </location>
</feature>
<feature type="region of interest" description="Disordered" evidence="1">
    <location>
        <begin position="668"/>
        <end position="690"/>
    </location>
</feature>
<dbReference type="AlphaFoldDB" id="A0A8X7MTD5"/>
<dbReference type="InterPro" id="IPR021709">
    <property type="entry name" value="DUF3292"/>
</dbReference>